<dbReference type="Pfam" id="PF13483">
    <property type="entry name" value="Lactamase_B_3"/>
    <property type="match status" value="1"/>
</dbReference>
<proteinExistence type="predicted"/>
<sequence length="209" mass="22743">MELTWYGLSCFRLTERKHATVVTDPYNGKHGLATPKLKADVVTISHDAPGHNYAAAVSGVQHNLNGPGEYEIGNVFITGIVTNSAAHANHNVIYLFDYNGLKIAHLGDLDKVPSQTEIEALEEVSILLLPVGGGNSLNAAQASELVSMLEPNIVVPMHYKLPGLKLELEEVDRFLKEMGVTEPTEETSLKFSLSSLPEETETIILTPKL</sequence>
<dbReference type="PANTHER" id="PTHR39189:SF1">
    <property type="entry name" value="UPF0173 METAL-DEPENDENT HYDROLASE YTKL"/>
    <property type="match status" value="1"/>
</dbReference>
<dbReference type="AlphaFoldDB" id="A0A3B0UP43"/>
<protein>
    <recommendedName>
        <fullName evidence="2">Lactamase</fullName>
    </recommendedName>
</protein>
<dbReference type="Gene3D" id="3.60.15.10">
    <property type="entry name" value="Ribonuclease Z/Hydroxyacylglutathione hydrolase-like"/>
    <property type="match status" value="1"/>
</dbReference>
<dbReference type="InterPro" id="IPR036866">
    <property type="entry name" value="RibonucZ/Hydroxyglut_hydro"/>
</dbReference>
<reference evidence="1" key="1">
    <citation type="submission" date="2018-06" db="EMBL/GenBank/DDBJ databases">
        <authorList>
            <person name="Zhirakovskaya E."/>
        </authorList>
    </citation>
    <scope>NUCLEOTIDE SEQUENCE</scope>
</reference>
<dbReference type="EMBL" id="UOEU01000110">
    <property type="protein sequence ID" value="VAW30910.1"/>
    <property type="molecule type" value="Genomic_DNA"/>
</dbReference>
<accession>A0A3B0UP43</accession>
<name>A0A3B0UP43_9ZZZZ</name>
<dbReference type="SUPFAM" id="SSF56281">
    <property type="entry name" value="Metallo-hydrolase/oxidoreductase"/>
    <property type="match status" value="1"/>
</dbReference>
<organism evidence="1">
    <name type="scientific">hydrothermal vent metagenome</name>
    <dbReference type="NCBI Taxonomy" id="652676"/>
    <lineage>
        <taxon>unclassified sequences</taxon>
        <taxon>metagenomes</taxon>
        <taxon>ecological metagenomes</taxon>
    </lineage>
</organism>
<gene>
    <name evidence="1" type="ORF">MNBD_CHLOROFLEXI01-1739</name>
</gene>
<evidence type="ECO:0008006" key="2">
    <source>
        <dbReference type="Google" id="ProtNLM"/>
    </source>
</evidence>
<dbReference type="PANTHER" id="PTHR39189">
    <property type="entry name" value="UPF0173 METAL-DEPENDENT HYDROLASE YTKL"/>
    <property type="match status" value="1"/>
</dbReference>
<evidence type="ECO:0000313" key="1">
    <source>
        <dbReference type="EMBL" id="VAW30910.1"/>
    </source>
</evidence>